<reference evidence="3" key="1">
    <citation type="submission" date="2020-01" db="EMBL/GenBank/DDBJ databases">
        <authorList>
            <person name="Meier V. D."/>
            <person name="Meier V D."/>
        </authorList>
    </citation>
    <scope>NUCLEOTIDE SEQUENCE</scope>
    <source>
        <strain evidence="3">HLG_WM_MAG_10</strain>
    </source>
</reference>
<keyword evidence="2" id="KW-0812">Transmembrane</keyword>
<feature type="region of interest" description="Disordered" evidence="1">
    <location>
        <begin position="234"/>
        <end position="260"/>
    </location>
</feature>
<organism evidence="3">
    <name type="scientific">uncultured Aureispira sp</name>
    <dbReference type="NCBI Taxonomy" id="1331704"/>
    <lineage>
        <taxon>Bacteria</taxon>
        <taxon>Pseudomonadati</taxon>
        <taxon>Bacteroidota</taxon>
        <taxon>Saprospiria</taxon>
        <taxon>Saprospirales</taxon>
        <taxon>Saprospiraceae</taxon>
        <taxon>Aureispira</taxon>
        <taxon>environmental samples</taxon>
    </lineage>
</organism>
<dbReference type="EMBL" id="CACVAQ010000060">
    <property type="protein sequence ID" value="CAA6801105.1"/>
    <property type="molecule type" value="Genomic_DNA"/>
</dbReference>
<feature type="transmembrane region" description="Helical" evidence="2">
    <location>
        <begin position="98"/>
        <end position="115"/>
    </location>
</feature>
<gene>
    <name evidence="3" type="ORF">HELGO_WM30804</name>
</gene>
<name>A0A6S6SDK5_9BACT</name>
<feature type="compositionally biased region" description="Basic residues" evidence="1">
    <location>
        <begin position="244"/>
        <end position="260"/>
    </location>
</feature>
<feature type="transmembrane region" description="Helical" evidence="2">
    <location>
        <begin position="121"/>
        <end position="140"/>
    </location>
</feature>
<evidence type="ECO:0000313" key="3">
    <source>
        <dbReference type="EMBL" id="CAA6801105.1"/>
    </source>
</evidence>
<dbReference type="AlphaFoldDB" id="A0A6S6SDK5"/>
<accession>A0A6S6SDK5</accession>
<protein>
    <submittedName>
        <fullName evidence="3">Uncharacterized protein</fullName>
    </submittedName>
</protein>
<keyword evidence="2" id="KW-1133">Transmembrane helix</keyword>
<sequence>MAKKKVSPKDRLEEITVQKRAQAYLEQYYKIKHSQSHLFSNIEERTKKKYGMKRADGLLAYKLNKRRAYVVSMEAKSHKTLPALRPYRVNKVWVRDSIWKAFLFTLATGVLFFAWRQDGWLVLMPFVVWFFAALVHMLLFRNSYKYQEMEVIHQVFQYPANEQWLSLSEDSFDMIKEHLRMNLVKICKARDIGVLMVDKDLHVNMIHPPVARKRYWFYGYLTYYHNEASIRKHLGMHPREEKKSNKKKKTTKKKSNKKKK</sequence>
<evidence type="ECO:0000256" key="2">
    <source>
        <dbReference type="SAM" id="Phobius"/>
    </source>
</evidence>
<evidence type="ECO:0000256" key="1">
    <source>
        <dbReference type="SAM" id="MobiDB-lite"/>
    </source>
</evidence>
<proteinExistence type="predicted"/>
<keyword evidence="2" id="KW-0472">Membrane</keyword>